<comment type="caution">
    <text evidence="2">The sequence shown here is derived from an EMBL/GenBank/DDBJ whole genome shotgun (WGS) entry which is preliminary data.</text>
</comment>
<evidence type="ECO:0000256" key="1">
    <source>
        <dbReference type="SAM" id="MobiDB-lite"/>
    </source>
</evidence>
<accession>A0AAV8WCQ3</accession>
<feature type="compositionally biased region" description="Basic residues" evidence="1">
    <location>
        <begin position="518"/>
        <end position="528"/>
    </location>
</feature>
<feature type="compositionally biased region" description="Low complexity" evidence="1">
    <location>
        <begin position="529"/>
        <end position="541"/>
    </location>
</feature>
<organism evidence="2 3">
    <name type="scientific">Exocentrus adspersus</name>
    <dbReference type="NCBI Taxonomy" id="1586481"/>
    <lineage>
        <taxon>Eukaryota</taxon>
        <taxon>Metazoa</taxon>
        <taxon>Ecdysozoa</taxon>
        <taxon>Arthropoda</taxon>
        <taxon>Hexapoda</taxon>
        <taxon>Insecta</taxon>
        <taxon>Pterygota</taxon>
        <taxon>Neoptera</taxon>
        <taxon>Endopterygota</taxon>
        <taxon>Coleoptera</taxon>
        <taxon>Polyphaga</taxon>
        <taxon>Cucujiformia</taxon>
        <taxon>Chrysomeloidea</taxon>
        <taxon>Cerambycidae</taxon>
        <taxon>Lamiinae</taxon>
        <taxon>Acanthocinini</taxon>
        <taxon>Exocentrus</taxon>
    </lineage>
</organism>
<reference evidence="2 3" key="1">
    <citation type="journal article" date="2023" name="Insect Mol. Biol.">
        <title>Genome sequencing provides insights into the evolution of gene families encoding plant cell wall-degrading enzymes in longhorned beetles.</title>
        <authorList>
            <person name="Shin N.R."/>
            <person name="Okamura Y."/>
            <person name="Kirsch R."/>
            <person name="Pauchet Y."/>
        </authorList>
    </citation>
    <scope>NUCLEOTIDE SEQUENCE [LARGE SCALE GENOMIC DNA]</scope>
    <source>
        <strain evidence="2">EAD_L_NR</strain>
    </source>
</reference>
<gene>
    <name evidence="2" type="ORF">NQ315_006884</name>
</gene>
<feature type="compositionally biased region" description="Polar residues" evidence="1">
    <location>
        <begin position="503"/>
        <end position="512"/>
    </location>
</feature>
<dbReference type="EMBL" id="JANEYG010000003">
    <property type="protein sequence ID" value="KAJ8924102.1"/>
    <property type="molecule type" value="Genomic_DNA"/>
</dbReference>
<sequence>MTMSMSSDGWRPIVGTRRQPPGFPSVEIKAQEITEYKDPSQTVEVDIIKAQTLEPPSTISPQKLSTKIIPLDPTNNNINGSPIYKQGEKIPPHAKFTSPGPYHTLPASVHGPPIPIGGVSSKPYQFGQMKYSPKTKRPINKPSTPSFLGPKRKPIRGPMVSHSNRNEVFVRPPASFPFLKPVPSNIKTRETQGLGLLSANHFLVNQQGNTEFVSRFALPPTEENFQNAKNHPVTYIFSKPTNDVPYQFKSQNDEYTRNLVPPPPLAMFQQDTDKIKPIKLSQKVTENVVASTEPVVKFADLNNNVQFGIKPSVQENLVPQLQPPFEQNFAFQKQIPKGQAVDVQVTKEKFKVFHSNPPVNYNTNLPKVQTYEVTEGKWIDSPNPFTFSITRAQPLIAQPLQQMTPTARPQLVTEPIVELNLPPFLPTPYRPENAVPTSPTQSEISTIFSQVSTKMNRYKNEALTTNPFFFDVKEVSTHYPILGVPESPTSDPMNLNSEVLNEITTAVPVTNKTPQTTKSRRRRPRPRRPSSTTTTTTTTTTEEPVAMESYESQKTEENVEEVSTETERPQRRRPKPNRIRQSSSEERPLRYRTTTPPSEGDESHEKRVRTRHRTRQRGSAVKSENRGSTRKRIRPVNADMPSNHKLTESDPSPQPNEPNEPYIEQVQSMEHERQGLFETKFPEDNAPSSDTKTNRIEYESPHRNVEPTQYEEESKYETTIVSNDLSPVRKPVYEENSEETERTQVYERTRPTISETTLPETTVNINSSPENDVDYSTPVADTEQTDERIATTVATTTLPTTTTVETTTATKSHRIRGRPLKSRPKFSVKDYRQRLNQYTSTTPSTTTDIMKTTSEGSVRLRFPTRLRTRPTSRTTTTTTESYNPDEEDEESEPIRRGGFRPKEPRHSTTTENIQNNIITEKNVKSVTTRLRPFGRHRSTTEPSVSQKVSIKPNLFSVRRRLPPLSLRNRILNKVNATEATTTNESEPESTEPVTVQETETELENTPTESNTIKTKTETTTDNESTTTTTDVNEDDYIQRVSDLTSSFKNEYETPGLFNSVSPNSRRIPNYFTISTDDPILPIEAFFPNIKDKEQK</sequence>
<feature type="compositionally biased region" description="Low complexity" evidence="1">
    <location>
        <begin position="975"/>
        <end position="1030"/>
    </location>
</feature>
<dbReference type="AlphaFoldDB" id="A0AAV8WCQ3"/>
<feature type="compositionally biased region" description="Basic and acidic residues" evidence="1">
    <location>
        <begin position="669"/>
        <end position="683"/>
    </location>
</feature>
<feature type="compositionally biased region" description="Basic and acidic residues" evidence="1">
    <location>
        <begin position="892"/>
        <end position="908"/>
    </location>
</feature>
<feature type="region of interest" description="Disordered" evidence="1">
    <location>
        <begin position="130"/>
        <end position="160"/>
    </location>
</feature>
<proteinExistence type="predicted"/>
<keyword evidence="3" id="KW-1185">Reference proteome</keyword>
<dbReference type="Proteomes" id="UP001159042">
    <property type="component" value="Unassembled WGS sequence"/>
</dbReference>
<name>A0AAV8WCQ3_9CUCU</name>
<evidence type="ECO:0000313" key="3">
    <source>
        <dbReference type="Proteomes" id="UP001159042"/>
    </source>
</evidence>
<evidence type="ECO:0000313" key="2">
    <source>
        <dbReference type="EMBL" id="KAJ8924102.1"/>
    </source>
</evidence>
<feature type="compositionally biased region" description="Basic and acidic residues" evidence="1">
    <location>
        <begin position="692"/>
        <end position="705"/>
    </location>
</feature>
<protein>
    <submittedName>
        <fullName evidence="2">Uncharacterized protein</fullName>
    </submittedName>
</protein>
<feature type="region of interest" description="Disordered" evidence="1">
    <location>
        <begin position="1"/>
        <end position="23"/>
    </location>
</feature>
<feature type="compositionally biased region" description="Basic residues" evidence="1">
    <location>
        <begin position="606"/>
        <end position="616"/>
    </location>
</feature>
<feature type="region of interest" description="Disordered" evidence="1">
    <location>
        <begin position="503"/>
        <end position="717"/>
    </location>
</feature>
<feature type="region of interest" description="Disordered" evidence="1">
    <location>
        <begin position="866"/>
        <end position="909"/>
    </location>
</feature>
<feature type="region of interest" description="Disordered" evidence="1">
    <location>
        <begin position="975"/>
        <end position="1033"/>
    </location>
</feature>